<dbReference type="InterPro" id="IPR011004">
    <property type="entry name" value="Trimer_LpxA-like_sf"/>
</dbReference>
<dbReference type="SUPFAM" id="SSF51161">
    <property type="entry name" value="Trimeric LpxA-like enzymes"/>
    <property type="match status" value="1"/>
</dbReference>
<dbReference type="EMBL" id="QGDI01000007">
    <property type="protein sequence ID" value="PWJ12155.1"/>
    <property type="molecule type" value="Genomic_DNA"/>
</dbReference>
<gene>
    <name evidence="1" type="ORF">IE37_01845</name>
</gene>
<name>A0A315Y139_RUMFL</name>
<dbReference type="GO" id="GO:0016740">
    <property type="term" value="F:transferase activity"/>
    <property type="evidence" value="ECO:0007669"/>
    <property type="project" value="UniProtKB-KW"/>
</dbReference>
<comment type="caution">
    <text evidence="1">The sequence shown here is derived from an EMBL/GenBank/DDBJ whole genome shotgun (WGS) entry which is preliminary data.</text>
</comment>
<protein>
    <submittedName>
        <fullName evidence="1">Acetyltransferase-like isoleucine patch superfamily enzyme</fullName>
    </submittedName>
</protein>
<keyword evidence="1" id="KW-0808">Transferase</keyword>
<accession>A0A315Y139</accession>
<dbReference type="RefSeq" id="WP_109726615.1">
    <property type="nucleotide sequence ID" value="NZ_QGDI01000007.1"/>
</dbReference>
<dbReference type="PANTHER" id="PTHR23416">
    <property type="entry name" value="SIALIC ACID SYNTHASE-RELATED"/>
    <property type="match status" value="1"/>
</dbReference>
<evidence type="ECO:0000313" key="1">
    <source>
        <dbReference type="EMBL" id="PWJ12155.1"/>
    </source>
</evidence>
<dbReference type="InterPro" id="IPR051159">
    <property type="entry name" value="Hexapeptide_acetyltransf"/>
</dbReference>
<dbReference type="OrthoDB" id="9801697at2"/>
<dbReference type="Gene3D" id="2.160.10.10">
    <property type="entry name" value="Hexapeptide repeat proteins"/>
    <property type="match status" value="1"/>
</dbReference>
<dbReference type="Proteomes" id="UP000245720">
    <property type="component" value="Unassembled WGS sequence"/>
</dbReference>
<sequence>MFIEQNNTVIFEYPDGERIQVFPTADREFLSLLSQSRIMIKGCGNQLIRKLKDDEYLDDELLNKGISVSIIGNNNTVSLDRIKVNYYPERDLKGLKINIGGGPDDWLEKEVFRSADDCRVSIGENTQINGAMIYLQDNGSCVDIGRNTMLSWGIDIWCTDAHTIFDDGGNILNEGRSIEIGDRVWIGKDVKIGKNTRICSGSIVGWGSIVTKAFDEEKILIAGVPAKKVRDNVSWDPHCINLFRKGFRSE</sequence>
<evidence type="ECO:0000313" key="2">
    <source>
        <dbReference type="Proteomes" id="UP000245720"/>
    </source>
</evidence>
<proteinExistence type="predicted"/>
<dbReference type="AlphaFoldDB" id="A0A315Y139"/>
<reference evidence="1 2" key="1">
    <citation type="submission" date="2018-05" db="EMBL/GenBank/DDBJ databases">
        <title>The Hungate 1000. A catalogue of reference genomes from the rumen microbiome.</title>
        <authorList>
            <person name="Kelly W."/>
        </authorList>
    </citation>
    <scope>NUCLEOTIDE SEQUENCE [LARGE SCALE GENOMIC DNA]</scope>
    <source>
        <strain evidence="1 2">SAb67</strain>
    </source>
</reference>
<dbReference type="PANTHER" id="PTHR23416:SF78">
    <property type="entry name" value="LIPOPOLYSACCHARIDE BIOSYNTHESIS O-ACETYL TRANSFERASE WBBJ-RELATED"/>
    <property type="match status" value="1"/>
</dbReference>
<organism evidence="1 2">
    <name type="scientific">Ruminococcus flavefaciens</name>
    <dbReference type="NCBI Taxonomy" id="1265"/>
    <lineage>
        <taxon>Bacteria</taxon>
        <taxon>Bacillati</taxon>
        <taxon>Bacillota</taxon>
        <taxon>Clostridia</taxon>
        <taxon>Eubacteriales</taxon>
        <taxon>Oscillospiraceae</taxon>
        <taxon>Ruminococcus</taxon>
    </lineage>
</organism>